<dbReference type="PROSITE" id="PS00163">
    <property type="entry name" value="FUMARATE_LYASES"/>
    <property type="match status" value="1"/>
</dbReference>
<evidence type="ECO:0000259" key="6">
    <source>
        <dbReference type="SMART" id="SM00998"/>
    </source>
</evidence>
<dbReference type="PANTHER" id="PTHR43172:SF1">
    <property type="entry name" value="ADENYLOSUCCINATE LYASE"/>
    <property type="match status" value="1"/>
</dbReference>
<dbReference type="UniPathway" id="UPA00074">
    <property type="reaction ID" value="UER00132"/>
</dbReference>
<reference evidence="7 8" key="1">
    <citation type="submission" date="2020-08" db="EMBL/GenBank/DDBJ databases">
        <authorList>
            <person name="Liu C."/>
            <person name="Sun Q."/>
        </authorList>
    </citation>
    <scope>NUCLEOTIDE SEQUENCE [LARGE SCALE GENOMIC DNA]</scope>
    <source>
        <strain evidence="7 8">NSJ-4</strain>
    </source>
</reference>
<dbReference type="InterPro" id="IPR022761">
    <property type="entry name" value="Fumarate_lyase_N"/>
</dbReference>
<comment type="similarity">
    <text evidence="5">Belongs to the lyase 1 family. Adenylosuccinate lyase subfamily.</text>
</comment>
<dbReference type="PANTHER" id="PTHR43172">
    <property type="entry name" value="ADENYLOSUCCINATE LYASE"/>
    <property type="match status" value="1"/>
</dbReference>
<evidence type="ECO:0000256" key="1">
    <source>
        <dbReference type="ARBA" id="ARBA00022605"/>
    </source>
</evidence>
<comment type="catalytic activity">
    <reaction evidence="5">
        <text>N(6)-(1,2-dicarboxyethyl)-AMP = fumarate + AMP</text>
        <dbReference type="Rhea" id="RHEA:16853"/>
        <dbReference type="ChEBI" id="CHEBI:29806"/>
        <dbReference type="ChEBI" id="CHEBI:57567"/>
        <dbReference type="ChEBI" id="CHEBI:456215"/>
        <dbReference type="EC" id="4.3.2.2"/>
    </reaction>
</comment>
<dbReference type="FunFam" id="1.10.275.60:FF:000001">
    <property type="entry name" value="Adenylosuccinate lyase"/>
    <property type="match status" value="1"/>
</dbReference>
<dbReference type="Gene3D" id="1.20.200.10">
    <property type="entry name" value="Fumarase/aspartase (Central domain)"/>
    <property type="match status" value="1"/>
</dbReference>
<dbReference type="GO" id="GO:0005829">
    <property type="term" value="C:cytosol"/>
    <property type="evidence" value="ECO:0007669"/>
    <property type="project" value="TreeGrafter"/>
</dbReference>
<dbReference type="PRINTS" id="PR00149">
    <property type="entry name" value="FUMRATELYASE"/>
</dbReference>
<name>A0A7G9FPN5_9FIRM</name>
<dbReference type="Proteomes" id="UP000515819">
    <property type="component" value="Chromosome"/>
</dbReference>
<organism evidence="7 8">
    <name type="scientific">Wujia chipingensis</name>
    <dbReference type="NCBI Taxonomy" id="2763670"/>
    <lineage>
        <taxon>Bacteria</taxon>
        <taxon>Bacillati</taxon>
        <taxon>Bacillota</taxon>
        <taxon>Clostridia</taxon>
        <taxon>Lachnospirales</taxon>
        <taxon>Lachnospiraceae</taxon>
        <taxon>Wujia</taxon>
    </lineage>
</organism>
<comment type="catalytic activity">
    <reaction evidence="5">
        <text>(2S)-2-[5-amino-1-(5-phospho-beta-D-ribosyl)imidazole-4-carboxamido]succinate = 5-amino-1-(5-phospho-beta-D-ribosyl)imidazole-4-carboxamide + fumarate</text>
        <dbReference type="Rhea" id="RHEA:23920"/>
        <dbReference type="ChEBI" id="CHEBI:29806"/>
        <dbReference type="ChEBI" id="CHEBI:58443"/>
        <dbReference type="ChEBI" id="CHEBI:58475"/>
        <dbReference type="EC" id="4.3.2.2"/>
    </reaction>
</comment>
<dbReference type="InterPro" id="IPR004769">
    <property type="entry name" value="Pur_lyase"/>
</dbReference>
<proteinExistence type="inferred from homology"/>
<dbReference type="UniPathway" id="UPA00075">
    <property type="reaction ID" value="UER00336"/>
</dbReference>
<comment type="pathway">
    <text evidence="5">Purine metabolism; AMP biosynthesis via de novo pathway; AMP from IMP: step 2/2.</text>
</comment>
<keyword evidence="2 5" id="KW-0658">Purine biosynthesis</keyword>
<dbReference type="SMART" id="SM00998">
    <property type="entry name" value="ADSL_C"/>
    <property type="match status" value="1"/>
</dbReference>
<dbReference type="NCBIfam" id="TIGR00928">
    <property type="entry name" value="purB"/>
    <property type="match status" value="1"/>
</dbReference>
<dbReference type="GO" id="GO:0070626">
    <property type="term" value="F:(S)-2-(5-amino-1-(5-phospho-D-ribosyl)imidazole-4-carboxamido) succinate lyase (fumarate-forming) activity"/>
    <property type="evidence" value="ECO:0007669"/>
    <property type="project" value="TreeGrafter"/>
</dbReference>
<dbReference type="InterPro" id="IPR020557">
    <property type="entry name" value="Fumarate_lyase_CS"/>
</dbReference>
<dbReference type="RefSeq" id="WP_021984193.1">
    <property type="nucleotide sequence ID" value="NZ_CP060632.1"/>
</dbReference>
<evidence type="ECO:0000313" key="7">
    <source>
        <dbReference type="EMBL" id="QNM00517.1"/>
    </source>
</evidence>
<keyword evidence="3 5" id="KW-0456">Lyase</keyword>
<protein>
    <recommendedName>
        <fullName evidence="4 5">Adenylosuccinate lyase</fullName>
        <shortName evidence="5">ASL</shortName>
        <ecNumber evidence="4 5">4.3.2.2</ecNumber>
    </recommendedName>
    <alternativeName>
        <fullName evidence="5">Adenylosuccinase</fullName>
    </alternativeName>
</protein>
<dbReference type="CDD" id="cd03302">
    <property type="entry name" value="Adenylsuccinate_lyase_2"/>
    <property type="match status" value="1"/>
</dbReference>
<dbReference type="InterPro" id="IPR008948">
    <property type="entry name" value="L-Aspartase-like"/>
</dbReference>
<dbReference type="EC" id="4.3.2.2" evidence="4 5"/>
<dbReference type="GO" id="GO:0004018">
    <property type="term" value="F:N6-(1,2-dicarboxyethyl)AMP AMP-lyase (fumarate-forming) activity"/>
    <property type="evidence" value="ECO:0007669"/>
    <property type="project" value="UniProtKB-UniRule"/>
</dbReference>
<dbReference type="GO" id="GO:0008652">
    <property type="term" value="P:amino acid biosynthetic process"/>
    <property type="evidence" value="ECO:0007669"/>
    <property type="project" value="UniProtKB-KW"/>
</dbReference>
<dbReference type="InterPro" id="IPR019468">
    <property type="entry name" value="AdenyloSucc_lyase_C"/>
</dbReference>
<dbReference type="KEGG" id="wcp:H9Q76_04335"/>
<dbReference type="InterPro" id="IPR000362">
    <property type="entry name" value="Fumarate_lyase_fam"/>
</dbReference>
<dbReference type="GO" id="GO:0006189">
    <property type="term" value="P:'de novo' IMP biosynthetic process"/>
    <property type="evidence" value="ECO:0007669"/>
    <property type="project" value="UniProtKB-UniPathway"/>
</dbReference>
<comment type="pathway">
    <text evidence="5">Purine metabolism; IMP biosynthesis via de novo pathway; 5-amino-1-(5-phospho-D-ribosyl)imidazole-4-carboxamide from 5-amino-1-(5-phospho-D-ribosyl)imidazole-4-carboxylate: step 2/2.</text>
</comment>
<feature type="domain" description="Adenylosuccinate lyase C-terminal" evidence="6">
    <location>
        <begin position="377"/>
        <end position="461"/>
    </location>
</feature>
<evidence type="ECO:0000256" key="2">
    <source>
        <dbReference type="ARBA" id="ARBA00022755"/>
    </source>
</evidence>
<evidence type="ECO:0000256" key="4">
    <source>
        <dbReference type="NCBIfam" id="TIGR00928"/>
    </source>
</evidence>
<dbReference type="Gene3D" id="1.10.40.30">
    <property type="entry name" value="Fumarase/aspartase (C-terminal domain)"/>
    <property type="match status" value="1"/>
</dbReference>
<accession>A0A7G9FPN5</accession>
<dbReference type="AlphaFoldDB" id="A0A7G9FPN5"/>
<evidence type="ECO:0000256" key="5">
    <source>
        <dbReference type="RuleBase" id="RU361172"/>
    </source>
</evidence>
<dbReference type="GO" id="GO:0044208">
    <property type="term" value="P:'de novo' AMP biosynthetic process"/>
    <property type="evidence" value="ECO:0007669"/>
    <property type="project" value="UniProtKB-UniPathway"/>
</dbReference>
<dbReference type="Pfam" id="PF10397">
    <property type="entry name" value="ADSL_C"/>
    <property type="match status" value="1"/>
</dbReference>
<evidence type="ECO:0000256" key="3">
    <source>
        <dbReference type="ARBA" id="ARBA00023239"/>
    </source>
</evidence>
<dbReference type="Gene3D" id="1.10.275.60">
    <property type="match status" value="1"/>
</dbReference>
<dbReference type="Pfam" id="PF00206">
    <property type="entry name" value="Lyase_1"/>
    <property type="match status" value="1"/>
</dbReference>
<evidence type="ECO:0000313" key="8">
    <source>
        <dbReference type="Proteomes" id="UP000515819"/>
    </source>
</evidence>
<keyword evidence="1" id="KW-0028">Amino-acid biosynthesis</keyword>
<dbReference type="SUPFAM" id="SSF48557">
    <property type="entry name" value="L-aspartase-like"/>
    <property type="match status" value="1"/>
</dbReference>
<dbReference type="EMBL" id="CP060632">
    <property type="protein sequence ID" value="QNM00517.1"/>
    <property type="molecule type" value="Genomic_DNA"/>
</dbReference>
<sequence length="484" mass="54705">MSRDKYVSPLSERYASKEMQYIFSPDMKFKTWRKLWIALAETEKELGLKDADGNPRITDEQIEELKSHVEDINYDVAREREKLVRHDVMSHVYAYGQQCPKAAGIIHLGATSCYVGDNTDVIIMTEAMKLVRTKLINVINELAKFADTYKDLPTLAFTHFQPAQPTTVGKRATLWMQELLLDLADLEYMIGQQKLLGCKGTTGTQASFLELFEGDHETVKKIDGKIAEKMGFAACYPVSGQTYSRKVDARVLNVLSGIAMSAHKFSNDIRLLQHLKEVEEPFEKNQIGSSAMAYKRNPMRSERIASLSDYVMADALNPAIVASTQWFERTLDDSANKRISVPEAFLAIDGILDLYLNVVDGLVVYDKVIYQHFMKEIPFMATENIMMDAVKRGGNRQELHEKIREYSMIAGEQVKKYGNENNLVELIACDSAFGMTREEIEALLDPKNFVGRAPEQTAEFLAEQIQPILDANKDILGVKAEINV</sequence>
<keyword evidence="8" id="KW-1185">Reference proteome</keyword>
<gene>
    <name evidence="7" type="ORF">H9Q76_04335</name>
</gene>